<feature type="signal peptide" evidence="1">
    <location>
        <begin position="1"/>
        <end position="18"/>
    </location>
</feature>
<feature type="chain" id="PRO_5001655751" evidence="1">
    <location>
        <begin position="19"/>
        <end position="77"/>
    </location>
</feature>
<evidence type="ECO:0000313" key="3">
    <source>
        <dbReference type="Proteomes" id="UP000295252"/>
    </source>
</evidence>
<evidence type="ECO:0000313" key="2">
    <source>
        <dbReference type="EMBL" id="CDP18229.1"/>
    </source>
</evidence>
<evidence type="ECO:0000256" key="1">
    <source>
        <dbReference type="SAM" id="SignalP"/>
    </source>
</evidence>
<dbReference type="Gramene" id="CDP18229">
    <property type="protein sequence ID" value="CDP18229"/>
    <property type="gene ID" value="GSCOC_T00011788001"/>
</dbReference>
<organism evidence="2 3">
    <name type="scientific">Coffea canephora</name>
    <name type="common">Robusta coffee</name>
    <dbReference type="NCBI Taxonomy" id="49390"/>
    <lineage>
        <taxon>Eukaryota</taxon>
        <taxon>Viridiplantae</taxon>
        <taxon>Streptophyta</taxon>
        <taxon>Embryophyta</taxon>
        <taxon>Tracheophyta</taxon>
        <taxon>Spermatophyta</taxon>
        <taxon>Magnoliopsida</taxon>
        <taxon>eudicotyledons</taxon>
        <taxon>Gunneridae</taxon>
        <taxon>Pentapetalae</taxon>
        <taxon>asterids</taxon>
        <taxon>lamiids</taxon>
        <taxon>Gentianales</taxon>
        <taxon>Rubiaceae</taxon>
        <taxon>Ixoroideae</taxon>
        <taxon>Gardenieae complex</taxon>
        <taxon>Bertiereae - Coffeeae clade</taxon>
        <taxon>Coffeeae</taxon>
        <taxon>Coffea</taxon>
    </lineage>
</organism>
<reference evidence="3" key="1">
    <citation type="journal article" date="2014" name="Science">
        <title>The coffee genome provides insight into the convergent evolution of caffeine biosynthesis.</title>
        <authorList>
            <person name="Denoeud F."/>
            <person name="Carretero-Paulet L."/>
            <person name="Dereeper A."/>
            <person name="Droc G."/>
            <person name="Guyot R."/>
            <person name="Pietrella M."/>
            <person name="Zheng C."/>
            <person name="Alberti A."/>
            <person name="Anthony F."/>
            <person name="Aprea G."/>
            <person name="Aury J.M."/>
            <person name="Bento P."/>
            <person name="Bernard M."/>
            <person name="Bocs S."/>
            <person name="Campa C."/>
            <person name="Cenci A."/>
            <person name="Combes M.C."/>
            <person name="Crouzillat D."/>
            <person name="Da Silva C."/>
            <person name="Daddiego L."/>
            <person name="De Bellis F."/>
            <person name="Dussert S."/>
            <person name="Garsmeur O."/>
            <person name="Gayraud T."/>
            <person name="Guignon V."/>
            <person name="Jahn K."/>
            <person name="Jamilloux V."/>
            <person name="Joet T."/>
            <person name="Labadie K."/>
            <person name="Lan T."/>
            <person name="Leclercq J."/>
            <person name="Lepelley M."/>
            <person name="Leroy T."/>
            <person name="Li L.T."/>
            <person name="Librado P."/>
            <person name="Lopez L."/>
            <person name="Munoz A."/>
            <person name="Noel B."/>
            <person name="Pallavicini A."/>
            <person name="Perrotta G."/>
            <person name="Poncet V."/>
            <person name="Pot D."/>
            <person name="Priyono X."/>
            <person name="Rigoreau M."/>
            <person name="Rouard M."/>
            <person name="Rozas J."/>
            <person name="Tranchant-Dubreuil C."/>
            <person name="VanBuren R."/>
            <person name="Zhang Q."/>
            <person name="Andrade A.C."/>
            <person name="Argout X."/>
            <person name="Bertrand B."/>
            <person name="de Kochko A."/>
            <person name="Graziosi G."/>
            <person name="Henry R.J."/>
            <person name="Jayarama X."/>
            <person name="Ming R."/>
            <person name="Nagai C."/>
            <person name="Rounsley S."/>
            <person name="Sankoff D."/>
            <person name="Giuliano G."/>
            <person name="Albert V.A."/>
            <person name="Wincker P."/>
            <person name="Lashermes P."/>
        </authorList>
    </citation>
    <scope>NUCLEOTIDE SEQUENCE [LARGE SCALE GENOMIC DNA]</scope>
    <source>
        <strain evidence="3">cv. DH200-94</strain>
    </source>
</reference>
<keyword evidence="1" id="KW-0732">Signal</keyword>
<sequence length="77" mass="8787">MLANYSFILQTLVSGALADKADTLTQLLKYRFNIRSTDILFTTLSAKFRSDFYDNIEINICTTYLNQCSCFLKNSPS</sequence>
<keyword evidence="3" id="KW-1185">Reference proteome</keyword>
<dbReference type="EMBL" id="HG739303">
    <property type="protein sequence ID" value="CDP18229.1"/>
    <property type="molecule type" value="Genomic_DNA"/>
</dbReference>
<name>A0A068VCH6_COFCA</name>
<proteinExistence type="predicted"/>
<protein>
    <submittedName>
        <fullName evidence="2">Uncharacterized protein</fullName>
    </submittedName>
</protein>
<accession>A0A068VCH6</accession>
<dbReference type="InParanoid" id="A0A068VCH6"/>
<dbReference type="Proteomes" id="UP000295252">
    <property type="component" value="Chromosome IV"/>
</dbReference>
<dbReference type="AlphaFoldDB" id="A0A068VCH6"/>
<gene>
    <name evidence="2" type="ORF">GSCOC_T00011788001</name>
</gene>